<protein>
    <submittedName>
        <fullName evidence="1">Uncharacterized protein</fullName>
    </submittedName>
</protein>
<evidence type="ECO:0000313" key="2">
    <source>
        <dbReference type="Proteomes" id="UP000028719"/>
    </source>
</evidence>
<gene>
    <name evidence="1" type="ORF">IW16_12005</name>
</gene>
<dbReference type="RefSeq" id="WP_034744003.1">
    <property type="nucleotide sequence ID" value="NZ_JPRI01000003.1"/>
</dbReference>
<sequence length="350" mass="40625">MANNFKNPWENGQWGAGSEDYTRWLPEDAAYFTGVNPQTGESINENEENTGFADQNVKTKNYLIVLDQNGKKQFQDTKNTIWTVKYIKTLADYKAVQEIVRTTRFKNFSLVHHGNIYSAVDLGAEEKVIMNVERMEQIENIVNQTGVRNFLDVDEDYFNTLLAKSKEVYLNGYPLNDLKAFCSIKALIGNINDGGSYFSVACDEADNPKLAEKLGEFALHDIRIFTNSNYSTINTYHNYAGITNYGSIMNSFLTQQQHWKDESGWVIYDTGERKRTVTYKDLWLFSKNSKKIYDLIARKKELSKAQKEKEDWAQTYFSVGFESQFVKKWGKNEYLKYIQKIESKYPEFKN</sequence>
<keyword evidence="2" id="KW-1185">Reference proteome</keyword>
<reference evidence="1 2" key="1">
    <citation type="submission" date="2014-07" db="EMBL/GenBank/DDBJ databases">
        <title>Genome of Chryseobacterium vrystaatense LMG 22846.</title>
        <authorList>
            <person name="Pipes S.E."/>
            <person name="Stropko S.J."/>
            <person name="Newman J.D."/>
        </authorList>
    </citation>
    <scope>NUCLEOTIDE SEQUENCE [LARGE SCALE GENOMIC DNA]</scope>
    <source>
        <strain evidence="1 2">LMG 22846</strain>
    </source>
</reference>
<accession>A0ABR4UNI7</accession>
<evidence type="ECO:0000313" key="1">
    <source>
        <dbReference type="EMBL" id="KFF26565.1"/>
    </source>
</evidence>
<dbReference type="EMBL" id="JPRI01000003">
    <property type="protein sequence ID" value="KFF26565.1"/>
    <property type="molecule type" value="Genomic_DNA"/>
</dbReference>
<dbReference type="Proteomes" id="UP000028719">
    <property type="component" value="Unassembled WGS sequence"/>
</dbReference>
<comment type="caution">
    <text evidence="1">The sequence shown here is derived from an EMBL/GenBank/DDBJ whole genome shotgun (WGS) entry which is preliminary data.</text>
</comment>
<organism evidence="1 2">
    <name type="scientific">Chryseobacterium vrystaatense</name>
    <dbReference type="NCBI Taxonomy" id="307480"/>
    <lineage>
        <taxon>Bacteria</taxon>
        <taxon>Pseudomonadati</taxon>
        <taxon>Bacteroidota</taxon>
        <taxon>Flavobacteriia</taxon>
        <taxon>Flavobacteriales</taxon>
        <taxon>Weeksellaceae</taxon>
        <taxon>Chryseobacterium group</taxon>
        <taxon>Chryseobacterium</taxon>
    </lineage>
</organism>
<proteinExistence type="predicted"/>
<name>A0ABR4UNI7_9FLAO</name>